<evidence type="ECO:0000259" key="1">
    <source>
        <dbReference type="PROSITE" id="PS50994"/>
    </source>
</evidence>
<dbReference type="InterPro" id="IPR012337">
    <property type="entry name" value="RNaseH-like_sf"/>
</dbReference>
<dbReference type="InterPro" id="IPR036397">
    <property type="entry name" value="RNaseH_sf"/>
</dbReference>
<dbReference type="GO" id="GO:0003676">
    <property type="term" value="F:nucleic acid binding"/>
    <property type="evidence" value="ECO:0007669"/>
    <property type="project" value="InterPro"/>
</dbReference>
<sequence length="296" mass="34581">MAYMAYTKNPALPRVRREAVYLVKQKGWSVRKAARHFGYTHSAIVKWCAKDPTGGFRKIETQSSKPKRSPHALSRTIVSAIVKERIGRRRCAEHVYHALKKQGVVVSLSSVKRTLDRCHLRKKRSPWKRPHDFTQRPEAAFCGALLELDTIHIIAPDGSRIYVYTIIDLYSRWAYAEVVERIGVHQSAAFARRAQKIAPFTFAMIQTDHGSEFSTRFTHRLLERDIHHRHSRVRQKDDQAHIERFNRTIQEECLDRIEHSVRSFKTALPAYLRWYNTERTHMGINYQTPLDLVPRS</sequence>
<dbReference type="Pfam" id="PF13011">
    <property type="entry name" value="LZ_Tnp_IS481"/>
    <property type="match status" value="1"/>
</dbReference>
<comment type="caution">
    <text evidence="2">The sequence shown here is derived from an EMBL/GenBank/DDBJ whole genome shotgun (WGS) entry which is preliminary data.</text>
</comment>
<evidence type="ECO:0000313" key="2">
    <source>
        <dbReference type="EMBL" id="OGG60824.1"/>
    </source>
</evidence>
<dbReference type="PROSITE" id="PS50994">
    <property type="entry name" value="INTEGRASE"/>
    <property type="match status" value="1"/>
</dbReference>
<dbReference type="SUPFAM" id="SSF46689">
    <property type="entry name" value="Homeodomain-like"/>
    <property type="match status" value="1"/>
</dbReference>
<feature type="domain" description="Integrase catalytic" evidence="1">
    <location>
        <begin position="133"/>
        <end position="296"/>
    </location>
</feature>
<dbReference type="GO" id="GO:0015074">
    <property type="term" value="P:DNA integration"/>
    <property type="evidence" value="ECO:0007669"/>
    <property type="project" value="InterPro"/>
</dbReference>
<dbReference type="InterPro" id="IPR024967">
    <property type="entry name" value="DNA-bd_IS481-type"/>
</dbReference>
<dbReference type="Gene3D" id="3.30.420.10">
    <property type="entry name" value="Ribonuclease H-like superfamily/Ribonuclease H"/>
    <property type="match status" value="1"/>
</dbReference>
<organism evidence="2 3">
    <name type="scientific">Candidatus Kaiserbacteria bacterium RIFCSPHIGHO2_01_FULL_56_24</name>
    <dbReference type="NCBI Taxonomy" id="1798487"/>
    <lineage>
        <taxon>Bacteria</taxon>
        <taxon>Candidatus Kaiseribacteriota</taxon>
    </lineage>
</organism>
<dbReference type="InterPro" id="IPR001584">
    <property type="entry name" value="Integrase_cat-core"/>
</dbReference>
<dbReference type="Proteomes" id="UP000176377">
    <property type="component" value="Unassembled WGS sequence"/>
</dbReference>
<dbReference type="Pfam" id="PF13683">
    <property type="entry name" value="rve_3"/>
    <property type="match status" value="1"/>
</dbReference>
<dbReference type="InterPro" id="IPR009057">
    <property type="entry name" value="Homeodomain-like_sf"/>
</dbReference>
<dbReference type="PANTHER" id="PTHR47515:SF2">
    <property type="entry name" value="INTEGRASE CORE DOMAIN PROTEIN"/>
    <property type="match status" value="1"/>
</dbReference>
<evidence type="ECO:0000313" key="3">
    <source>
        <dbReference type="Proteomes" id="UP000176377"/>
    </source>
</evidence>
<proteinExistence type="predicted"/>
<name>A0A1F6DH99_9BACT</name>
<gene>
    <name evidence="2" type="ORF">A2765_01815</name>
</gene>
<reference evidence="2 3" key="1">
    <citation type="journal article" date="2016" name="Nat. Commun.">
        <title>Thousands of microbial genomes shed light on interconnected biogeochemical processes in an aquifer system.</title>
        <authorList>
            <person name="Anantharaman K."/>
            <person name="Brown C.T."/>
            <person name="Hug L.A."/>
            <person name="Sharon I."/>
            <person name="Castelle C.J."/>
            <person name="Probst A.J."/>
            <person name="Thomas B.C."/>
            <person name="Singh A."/>
            <person name="Wilkins M.J."/>
            <person name="Karaoz U."/>
            <person name="Brodie E.L."/>
            <person name="Williams K.H."/>
            <person name="Hubbard S.S."/>
            <person name="Banfield J.F."/>
        </authorList>
    </citation>
    <scope>NUCLEOTIDE SEQUENCE [LARGE SCALE GENOMIC DNA]</scope>
</reference>
<protein>
    <recommendedName>
        <fullName evidence="1">Integrase catalytic domain-containing protein</fullName>
    </recommendedName>
</protein>
<accession>A0A1F6DH99</accession>
<dbReference type="PANTHER" id="PTHR47515">
    <property type="entry name" value="LOW CALCIUM RESPONSE LOCUS PROTEIN T"/>
    <property type="match status" value="1"/>
</dbReference>
<dbReference type="EMBL" id="MFLA01000001">
    <property type="protein sequence ID" value="OGG60824.1"/>
    <property type="molecule type" value="Genomic_DNA"/>
</dbReference>
<dbReference type="SUPFAM" id="SSF53098">
    <property type="entry name" value="Ribonuclease H-like"/>
    <property type="match status" value="1"/>
</dbReference>
<dbReference type="AlphaFoldDB" id="A0A1F6DH99"/>